<sequence>MPALRRIILAKWFLTILTGLGLLLSAGCSSFVHQQESEWLYAPMARPLQPTIQQEVKILRLSQLLQQKELTDEIRAKVFHERGNSYDMLGLKNLARLDFEQSLRFYPSQPEVFNMLGVYYTEINDFDAAYESFDSALELAPESVYAGRNLAIALYYGGRSRLARDEIEQVIAKNSADPFSVLWRYMIVNEMDAETARKELMQSYHARQPEQDNAWGWSLVAMMLGETDDSAVFKQLLQETSDNTVLARRLTEAYFYLGKRYEMQAQYAEAVALYKLAISMNVYEYIEHRYAFLELERIYHTIKDDHSS</sequence>
<evidence type="ECO:0000256" key="1">
    <source>
        <dbReference type="PROSITE-ProRule" id="PRU00339"/>
    </source>
</evidence>
<dbReference type="OrthoDB" id="509324at2"/>
<name>A0A1Z2SGK5_VIBGA</name>
<reference evidence="2 3" key="1">
    <citation type="submission" date="2016-12" db="EMBL/GenBank/DDBJ databases">
        <authorList>
            <person name="Song W.-J."/>
            <person name="Kurnit D.M."/>
        </authorList>
    </citation>
    <scope>NUCLEOTIDE SEQUENCE [LARGE SCALE GENOMIC DNA]</scope>
    <source>
        <strain evidence="2 3">ATCC 43942</strain>
    </source>
</reference>
<evidence type="ECO:0000313" key="3">
    <source>
        <dbReference type="Proteomes" id="UP000196708"/>
    </source>
</evidence>
<dbReference type="AlphaFoldDB" id="A0A1Z2SGK5"/>
<dbReference type="PROSITE" id="PS50293">
    <property type="entry name" value="TPR_REGION"/>
    <property type="match status" value="1"/>
</dbReference>
<dbReference type="SUPFAM" id="SSF48452">
    <property type="entry name" value="TPR-like"/>
    <property type="match status" value="1"/>
</dbReference>
<dbReference type="Proteomes" id="UP000196708">
    <property type="component" value="Chromosome 1"/>
</dbReference>
<feature type="repeat" description="TPR" evidence="1">
    <location>
        <begin position="251"/>
        <end position="284"/>
    </location>
</feature>
<dbReference type="Pfam" id="PF13181">
    <property type="entry name" value="TPR_8"/>
    <property type="match status" value="1"/>
</dbReference>
<dbReference type="KEGG" id="vga:BSQ33_11870"/>
<dbReference type="Gene3D" id="1.25.40.10">
    <property type="entry name" value="Tetratricopeptide repeat domain"/>
    <property type="match status" value="1"/>
</dbReference>
<protein>
    <submittedName>
        <fullName evidence="2">Lipoprotein NlpI</fullName>
    </submittedName>
</protein>
<dbReference type="PROSITE" id="PS51257">
    <property type="entry name" value="PROKAR_LIPOPROTEIN"/>
    <property type="match status" value="1"/>
</dbReference>
<accession>A0A1Z2SGK5</accession>
<dbReference type="InterPro" id="IPR019734">
    <property type="entry name" value="TPR_rpt"/>
</dbReference>
<gene>
    <name evidence="2" type="ORF">BSQ33_11870</name>
</gene>
<dbReference type="PROSITE" id="PS50005">
    <property type="entry name" value="TPR"/>
    <property type="match status" value="2"/>
</dbReference>
<dbReference type="NCBIfam" id="NF008391">
    <property type="entry name" value="PRK11189.1"/>
    <property type="match status" value="1"/>
</dbReference>
<evidence type="ECO:0000313" key="2">
    <source>
        <dbReference type="EMBL" id="ASA56323.1"/>
    </source>
</evidence>
<organism evidence="2 3">
    <name type="scientific">Vibrio gazogenes</name>
    <dbReference type="NCBI Taxonomy" id="687"/>
    <lineage>
        <taxon>Bacteria</taxon>
        <taxon>Pseudomonadati</taxon>
        <taxon>Pseudomonadota</taxon>
        <taxon>Gammaproteobacteria</taxon>
        <taxon>Vibrionales</taxon>
        <taxon>Vibrionaceae</taxon>
        <taxon>Vibrio</taxon>
    </lineage>
</organism>
<keyword evidence="1" id="KW-0802">TPR repeat</keyword>
<dbReference type="InterPro" id="IPR011990">
    <property type="entry name" value="TPR-like_helical_dom_sf"/>
</dbReference>
<feature type="repeat" description="TPR" evidence="1">
    <location>
        <begin position="110"/>
        <end position="143"/>
    </location>
</feature>
<dbReference type="SMART" id="SM00028">
    <property type="entry name" value="TPR"/>
    <property type="match status" value="3"/>
</dbReference>
<proteinExistence type="predicted"/>
<keyword evidence="2" id="KW-0449">Lipoprotein</keyword>
<dbReference type="EMBL" id="CP018835">
    <property type="protein sequence ID" value="ASA56323.1"/>
    <property type="molecule type" value="Genomic_DNA"/>
</dbReference>